<dbReference type="KEGG" id="thi:THI_1458"/>
<evidence type="ECO:0000313" key="1">
    <source>
        <dbReference type="EMBL" id="CAZ88142.1"/>
    </source>
</evidence>
<reference key="1">
    <citation type="submission" date="2009-07" db="EMBL/GenBank/DDBJ databases">
        <authorList>
            <person name="Genoscope - CEA"/>
        </authorList>
    </citation>
    <scope>NUCLEOTIDE SEQUENCE</scope>
    <source>
        <strain>3As</strain>
    </source>
</reference>
<reference evidence="1" key="3">
    <citation type="submission" date="2010-07" db="EMBL/GenBank/DDBJ databases">
        <authorList>
            <person name="Genoscope - CEA"/>
        </authorList>
    </citation>
    <scope>NUCLEOTIDE SEQUENCE</scope>
    <source>
        <strain evidence="1">3As</strain>
    </source>
</reference>
<evidence type="ECO:0000313" key="4">
    <source>
        <dbReference type="Proteomes" id="UP000078599"/>
    </source>
</evidence>
<dbReference type="Proteomes" id="UP000002372">
    <property type="component" value="Chromosome"/>
</dbReference>
<name>D6CQ62_THIA3</name>
<dbReference type="Proteomes" id="UP000078599">
    <property type="component" value="Unassembled WGS sequence"/>
</dbReference>
<dbReference type="EMBL" id="CTRI01000023">
    <property type="protein sequence ID" value="CQR34181.1"/>
    <property type="molecule type" value="Genomic_DNA"/>
</dbReference>
<keyword evidence="4" id="KW-1185">Reference proteome</keyword>
<accession>D6CQ62</accession>
<dbReference type="HOGENOM" id="CLU_2412237_0_0_4"/>
<sequence length="92" mass="10294">MVFRCRRVVSTRMAFLATPIRCEDGTDVDLVHEPDKVWSQPSLEICRIEPLLPEARLFQVLLGTLRSVVVLDCAIQSDATVSYALSSVQALF</sequence>
<protein>
    <submittedName>
        <fullName evidence="1">Uncharacterized protein</fullName>
    </submittedName>
</protein>
<dbReference type="EMBL" id="FP475956">
    <property type="protein sequence ID" value="CAZ88142.1"/>
    <property type="molecule type" value="Genomic_DNA"/>
</dbReference>
<proteinExistence type="predicted"/>
<reference evidence="2 4" key="4">
    <citation type="submission" date="2015-03" db="EMBL/GenBank/DDBJ databases">
        <authorList>
            <person name="Regsiter A."/>
            <person name="william w."/>
        </authorList>
    </citation>
    <scope>NUCLEOTIDE SEQUENCE [LARGE SCALE GENOMIC DNA]</scope>
    <source>
        <strain evidence="2 4">CB1</strain>
    </source>
</reference>
<organism evidence="1 3">
    <name type="scientific">Thiomonas arsenitoxydans (strain DSM 22701 / CIP 110005 / 3As)</name>
    <dbReference type="NCBI Taxonomy" id="426114"/>
    <lineage>
        <taxon>Bacteria</taxon>
        <taxon>Pseudomonadati</taxon>
        <taxon>Pseudomonadota</taxon>
        <taxon>Betaproteobacteria</taxon>
        <taxon>Burkholderiales</taxon>
        <taxon>Thiomonas</taxon>
    </lineage>
</organism>
<evidence type="ECO:0000313" key="2">
    <source>
        <dbReference type="EMBL" id="CQR34181.1"/>
    </source>
</evidence>
<dbReference type="AlphaFoldDB" id="D6CQ62"/>
<reference evidence="3" key="2">
    <citation type="journal article" date="2010" name="PLoS Genet.">
        <title>Structure, function, and evolution of the Thiomonas spp. genome.</title>
        <authorList>
            <person name="Arsene-Ploetze F."/>
            <person name="Koechler S."/>
            <person name="Marchal M."/>
            <person name="Coppee J.Y."/>
            <person name="Chandler M."/>
            <person name="Bonnefoy V."/>
            <person name="Brochier-Armanet C."/>
            <person name="Barakat M."/>
            <person name="Barbe V."/>
            <person name="Battaglia-Brunet F."/>
            <person name="Bruneel O."/>
            <person name="Bryan C.G."/>
            <person name="Cleiss-Arnold J."/>
            <person name="Cruveiller S."/>
            <person name="Erhardt M."/>
            <person name="Heinrich-Salmeron A."/>
            <person name="Hommais F."/>
            <person name="Joulian C."/>
            <person name="Krin E."/>
            <person name="Lieutaud A."/>
            <person name="Lievremont D."/>
            <person name="Michel C."/>
            <person name="Muller D."/>
            <person name="Ortet P."/>
            <person name="Proux C."/>
            <person name="Siguier P."/>
            <person name="Roche D."/>
            <person name="Rouy Z."/>
            <person name="Salvignol G."/>
            <person name="Slyemi D."/>
            <person name="Talla E."/>
            <person name="Weiss S."/>
            <person name="Weissenbach J."/>
            <person name="Medigue C."/>
            <person name="Bertin P.N."/>
        </authorList>
    </citation>
    <scope>NUCLEOTIDE SEQUENCE [LARGE SCALE GENOMIC DNA]</scope>
    <source>
        <strain evidence="3">DSM 22701 / CIP 110005 / 3As</strain>
    </source>
</reference>
<evidence type="ECO:0000313" key="3">
    <source>
        <dbReference type="Proteomes" id="UP000002372"/>
    </source>
</evidence>
<gene>
    <name evidence="1" type="ordered locus">THI_1458</name>
    <name evidence="2" type="ORF">THICB1_30347</name>
</gene>